<dbReference type="Proteomes" id="UP000256748">
    <property type="component" value="Unassembled WGS sequence"/>
</dbReference>
<sequence length="137" mass="15007">MKSIFSYLILATAAISLSNCTTTSDSFRQKSKSITALSGEKTKIGQTWHINDDCSHADYPATHIVEQPKHGRLQIVHEPVFPGATGKLAKCRTVKVGGVVGYYTPEPGYIGSDRFVLRSPYGYGKIQETVMNVTVIK</sequence>
<evidence type="ECO:0000313" key="2">
    <source>
        <dbReference type="EMBL" id="RFB93093.1"/>
    </source>
</evidence>
<comment type="caution">
    <text evidence="2">The sequence shown here is derived from an EMBL/GenBank/DDBJ whole genome shotgun (WGS) entry which is preliminary data.</text>
</comment>
<evidence type="ECO:0000313" key="3">
    <source>
        <dbReference type="Proteomes" id="UP000256748"/>
    </source>
</evidence>
<gene>
    <name evidence="2" type="ORF">B5K10_14170</name>
</gene>
<protein>
    <recommendedName>
        <fullName evidence="4">Lipoprotein</fullName>
    </recommendedName>
</protein>
<dbReference type="RefSeq" id="WP_116273750.1">
    <property type="nucleotide sequence ID" value="NZ_KZ859521.1"/>
</dbReference>
<organism evidence="2 3">
    <name type="scientific">Rhizobium leguminosarum bv. trifolii</name>
    <dbReference type="NCBI Taxonomy" id="386"/>
    <lineage>
        <taxon>Bacteria</taxon>
        <taxon>Pseudomonadati</taxon>
        <taxon>Pseudomonadota</taxon>
        <taxon>Alphaproteobacteria</taxon>
        <taxon>Hyphomicrobiales</taxon>
        <taxon>Rhizobiaceae</taxon>
        <taxon>Rhizobium/Agrobacterium group</taxon>
        <taxon>Rhizobium</taxon>
    </lineage>
</organism>
<reference evidence="2 3" key="1">
    <citation type="submission" date="2017-03" db="EMBL/GenBank/DDBJ databases">
        <title>Genome analysis of Rhizobial strains effectives or ineffectives for nitrogen fixation isolated from bean seeds.</title>
        <authorList>
            <person name="Peralta H."/>
            <person name="Aguilar-Vera A."/>
            <person name="Mora Y."/>
            <person name="Vargas-Lagunas C."/>
            <person name="Girard L."/>
            <person name="Mora J."/>
        </authorList>
    </citation>
    <scope>NUCLEOTIDE SEQUENCE [LARGE SCALE GENOMIC DNA]</scope>
    <source>
        <strain evidence="2 3">CCGM5</strain>
    </source>
</reference>
<evidence type="ECO:0008006" key="4">
    <source>
        <dbReference type="Google" id="ProtNLM"/>
    </source>
</evidence>
<feature type="chain" id="PRO_5017734256" description="Lipoprotein" evidence="1">
    <location>
        <begin position="19"/>
        <end position="137"/>
    </location>
</feature>
<dbReference type="AlphaFoldDB" id="A0A3E1BL92"/>
<accession>A0A3E1BL92</accession>
<evidence type="ECO:0000256" key="1">
    <source>
        <dbReference type="SAM" id="SignalP"/>
    </source>
</evidence>
<proteinExistence type="predicted"/>
<name>A0A3E1BL92_RHILT</name>
<dbReference type="EMBL" id="NAOO01000017">
    <property type="protein sequence ID" value="RFB93093.1"/>
    <property type="molecule type" value="Genomic_DNA"/>
</dbReference>
<feature type="signal peptide" evidence="1">
    <location>
        <begin position="1"/>
        <end position="18"/>
    </location>
</feature>
<keyword evidence="1" id="KW-0732">Signal</keyword>